<dbReference type="EMBL" id="MT141447">
    <property type="protein sequence ID" value="QJA61630.1"/>
    <property type="molecule type" value="Genomic_DNA"/>
</dbReference>
<sequence>MTTFDMVTAVAIKIVKNKIKICASEHIFPVLNLTMLALPTARLLELRDQGIRGKIAVSYTEVSMQFGLN</sequence>
<reference evidence="1" key="1">
    <citation type="submission" date="2020-03" db="EMBL/GenBank/DDBJ databases">
        <title>The deep terrestrial virosphere.</title>
        <authorList>
            <person name="Holmfeldt K."/>
            <person name="Nilsson E."/>
            <person name="Simone D."/>
            <person name="Lopez-Fernandez M."/>
            <person name="Wu X."/>
            <person name="de Brujin I."/>
            <person name="Lundin D."/>
            <person name="Andersson A."/>
            <person name="Bertilsson S."/>
            <person name="Dopson M."/>
        </authorList>
    </citation>
    <scope>NUCLEOTIDE SEQUENCE</scope>
    <source>
        <strain evidence="1">MM415B00913</strain>
    </source>
</reference>
<evidence type="ECO:0000313" key="1">
    <source>
        <dbReference type="EMBL" id="QJA61630.1"/>
    </source>
</evidence>
<name>A0A6M3IVW5_9ZZZZ</name>
<accession>A0A6M3IVW5</accession>
<organism evidence="1">
    <name type="scientific">viral metagenome</name>
    <dbReference type="NCBI Taxonomy" id="1070528"/>
    <lineage>
        <taxon>unclassified sequences</taxon>
        <taxon>metagenomes</taxon>
        <taxon>organismal metagenomes</taxon>
    </lineage>
</organism>
<protein>
    <submittedName>
        <fullName evidence="1">Uncharacterized protein</fullName>
    </submittedName>
</protein>
<gene>
    <name evidence="1" type="ORF">MM415B00913_0028</name>
</gene>
<dbReference type="AlphaFoldDB" id="A0A6M3IVW5"/>
<proteinExistence type="predicted"/>